<dbReference type="PANTHER" id="PTHR34472">
    <property type="entry name" value="SULFUR CARRIER PROTEIN THIS"/>
    <property type="match status" value="1"/>
</dbReference>
<evidence type="ECO:0000313" key="1">
    <source>
        <dbReference type="EMBL" id="AJA53580.1"/>
    </source>
</evidence>
<dbReference type="Gene3D" id="3.10.20.30">
    <property type="match status" value="1"/>
</dbReference>
<dbReference type="EMBL" id="CP009268">
    <property type="protein sequence ID" value="AJA53580.1"/>
    <property type="molecule type" value="Genomic_DNA"/>
</dbReference>
<dbReference type="Proteomes" id="UP000030905">
    <property type="component" value="Chromosome"/>
</dbReference>
<evidence type="ECO:0000313" key="4">
    <source>
        <dbReference type="Proteomes" id="UP000030905"/>
    </source>
</evidence>
<dbReference type="SUPFAM" id="SSF54285">
    <property type="entry name" value="MoaD/ThiS"/>
    <property type="match status" value="1"/>
</dbReference>
<dbReference type="InterPro" id="IPR003749">
    <property type="entry name" value="ThiS/MoaD-like"/>
</dbReference>
<name>A0A0H3J8N8_CLOPA</name>
<accession>A0A0H3J8N8</accession>
<dbReference type="KEGG" id="cpae:CPAST_c35320"/>
<dbReference type="KEGG" id="cpat:CLPA_c35320"/>
<organism evidence="1 4">
    <name type="scientific">Clostridium pasteurianum DSM 525 = ATCC 6013</name>
    <dbReference type="NCBI Taxonomy" id="1262449"/>
    <lineage>
        <taxon>Bacteria</taxon>
        <taxon>Bacillati</taxon>
        <taxon>Bacillota</taxon>
        <taxon>Clostridia</taxon>
        <taxon>Eubacteriales</taxon>
        <taxon>Clostridiaceae</taxon>
        <taxon>Clostridium</taxon>
    </lineage>
</organism>
<dbReference type="InterPro" id="IPR012675">
    <property type="entry name" value="Beta-grasp_dom_sf"/>
</dbReference>
<dbReference type="eggNOG" id="COG2104">
    <property type="taxonomic scope" value="Bacteria"/>
</dbReference>
<dbReference type="AlphaFoldDB" id="A0A0H3J8N8"/>
<dbReference type="Proteomes" id="UP000028042">
    <property type="component" value="Unassembled WGS sequence"/>
</dbReference>
<dbReference type="GeneID" id="93075628"/>
<evidence type="ECO:0000313" key="3">
    <source>
        <dbReference type="Proteomes" id="UP000028042"/>
    </source>
</evidence>
<dbReference type="CDD" id="cd00565">
    <property type="entry name" value="Ubl_ThiS"/>
    <property type="match status" value="1"/>
</dbReference>
<dbReference type="InterPro" id="IPR016155">
    <property type="entry name" value="Mopterin_synth/thiamin_S_b"/>
</dbReference>
<reference evidence="1 4" key="1">
    <citation type="journal article" date="2015" name="Genome Announc.">
        <title>Complete Genome Sequence of the Nitrogen-Fixing and Solvent-Producing Clostridium pasteurianum DSM 525.</title>
        <authorList>
            <person name="Poehlein A."/>
            <person name="Grosse-Honebrink A."/>
            <person name="Zhang Y."/>
            <person name="Minton N.P."/>
            <person name="Daniel R."/>
        </authorList>
    </citation>
    <scope>NUCLEOTIDE SEQUENCE [LARGE SCALE GENOMIC DNA]</scope>
    <source>
        <strain evidence="1">DSM 525</strain>
        <strain evidence="4">DSM 525 / ATCC 6013</strain>
    </source>
</reference>
<dbReference type="PANTHER" id="PTHR34472:SF1">
    <property type="entry name" value="SULFUR CARRIER PROTEIN THIS"/>
    <property type="match status" value="1"/>
</dbReference>
<reference evidence="2 3" key="3">
    <citation type="journal article" name="Genome Announc.">
        <title>Improved Draft Genome Sequence of Clostridium pasteurianum Strain ATCC 6013 (DSM 525) Using a Hybrid Next-Generation Sequencing Approach.</title>
        <authorList>
            <person name="Pyne M.E."/>
            <person name="Utturkar S."/>
            <person name="Brown S.D."/>
            <person name="Moo-Young M."/>
            <person name="Chung D.A."/>
            <person name="Chou C.P."/>
        </authorList>
    </citation>
    <scope>NUCLEOTIDE SEQUENCE [LARGE SCALE GENOMIC DNA]</scope>
    <source>
        <strain evidence="2 3">ATCC 6013</strain>
    </source>
</reference>
<sequence length="71" mass="8003">MKVKVNGEVKEIKDAVTITEILKVENVEMPDMVSVQLNGEFAERDKFDTTVIKDNDEIEFLYFMGGGSIGF</sequence>
<protein>
    <submittedName>
        <fullName evidence="1">Thiamine biosynthesis protein ThiS</fullName>
    </submittedName>
</protein>
<reference evidence="2" key="2">
    <citation type="submission" date="2015-10" db="EMBL/GenBank/DDBJ databases">
        <title>Improved Draft Genome Sequence of Clostridium pasteurianum Strain ATCC 6013 (DSM 525) Using a Hybrid Next-Generation Sequencing Approach.</title>
        <authorList>
            <person name="Pyne M.E."/>
            <person name="Utturkar S.M."/>
            <person name="Brown S.D."/>
            <person name="Moo-Young M."/>
            <person name="Chung D.A."/>
            <person name="Chou P.C."/>
        </authorList>
    </citation>
    <scope>NUCLEOTIDE SEQUENCE</scope>
    <source>
        <strain evidence="2">ATCC 6013</strain>
    </source>
</reference>
<dbReference type="RefSeq" id="WP_003445822.1">
    <property type="nucleotide sequence ID" value="NZ_ANZB01000008.1"/>
</dbReference>
<proteinExistence type="predicted"/>
<evidence type="ECO:0000313" key="2">
    <source>
        <dbReference type="EMBL" id="KRU14395.1"/>
    </source>
</evidence>
<dbReference type="NCBIfam" id="TIGR01683">
    <property type="entry name" value="thiS"/>
    <property type="match status" value="1"/>
</dbReference>
<dbReference type="Pfam" id="PF02597">
    <property type="entry name" value="ThiS"/>
    <property type="match status" value="1"/>
</dbReference>
<dbReference type="PATRIC" id="fig|1262449.3.peg.2526"/>
<keyword evidence="4" id="KW-1185">Reference proteome</keyword>
<gene>
    <name evidence="1" type="primary">thiS2</name>
    <name evidence="1" type="ORF">CLPA_c35320</name>
    <name evidence="2" type="ORF">CP6013_03653</name>
</gene>
<dbReference type="InterPro" id="IPR010035">
    <property type="entry name" value="Thi_S"/>
</dbReference>
<dbReference type="EMBL" id="JPGY02000001">
    <property type="protein sequence ID" value="KRU14395.1"/>
    <property type="molecule type" value="Genomic_DNA"/>
</dbReference>